<evidence type="ECO:0000313" key="3">
    <source>
        <dbReference type="EnsemblMetazoa" id="HelroP161551"/>
    </source>
</evidence>
<name>T1ERM0_HELRO</name>
<reference evidence="3" key="3">
    <citation type="submission" date="2015-06" db="UniProtKB">
        <authorList>
            <consortium name="EnsemblMetazoa"/>
        </authorList>
    </citation>
    <scope>IDENTIFICATION</scope>
</reference>
<dbReference type="GeneID" id="20199220"/>
<proteinExistence type="predicted"/>
<dbReference type="RefSeq" id="XP_009019706.1">
    <property type="nucleotide sequence ID" value="XM_009021458.1"/>
</dbReference>
<feature type="region of interest" description="Disordered" evidence="1">
    <location>
        <begin position="195"/>
        <end position="238"/>
    </location>
</feature>
<dbReference type="EnsemblMetazoa" id="HelroT161551">
    <property type="protein sequence ID" value="HelroP161551"/>
    <property type="gene ID" value="HelroG161551"/>
</dbReference>
<feature type="compositionally biased region" description="Basic and acidic residues" evidence="1">
    <location>
        <begin position="38"/>
        <end position="54"/>
    </location>
</feature>
<reference evidence="4" key="1">
    <citation type="submission" date="2012-12" db="EMBL/GenBank/DDBJ databases">
        <authorList>
            <person name="Hellsten U."/>
            <person name="Grimwood J."/>
            <person name="Chapman J.A."/>
            <person name="Shapiro H."/>
            <person name="Aerts A."/>
            <person name="Otillar R.P."/>
            <person name="Terry A.Y."/>
            <person name="Boore J.L."/>
            <person name="Simakov O."/>
            <person name="Marletaz F."/>
            <person name="Cho S.-J."/>
            <person name="Edsinger-Gonzales E."/>
            <person name="Havlak P."/>
            <person name="Kuo D.-H."/>
            <person name="Larsson T."/>
            <person name="Lv J."/>
            <person name="Arendt D."/>
            <person name="Savage R."/>
            <person name="Osoegawa K."/>
            <person name="de Jong P."/>
            <person name="Lindberg D.R."/>
            <person name="Seaver E.C."/>
            <person name="Weisblat D.A."/>
            <person name="Putnam N.H."/>
            <person name="Grigoriev I.V."/>
            <person name="Rokhsar D.S."/>
        </authorList>
    </citation>
    <scope>NUCLEOTIDE SEQUENCE</scope>
</reference>
<reference evidence="2 4" key="2">
    <citation type="journal article" date="2013" name="Nature">
        <title>Insights into bilaterian evolution from three spiralian genomes.</title>
        <authorList>
            <person name="Simakov O."/>
            <person name="Marletaz F."/>
            <person name="Cho S.J."/>
            <person name="Edsinger-Gonzales E."/>
            <person name="Havlak P."/>
            <person name="Hellsten U."/>
            <person name="Kuo D.H."/>
            <person name="Larsson T."/>
            <person name="Lv J."/>
            <person name="Arendt D."/>
            <person name="Savage R."/>
            <person name="Osoegawa K."/>
            <person name="de Jong P."/>
            <person name="Grimwood J."/>
            <person name="Chapman J.A."/>
            <person name="Shapiro H."/>
            <person name="Aerts A."/>
            <person name="Otillar R.P."/>
            <person name="Terry A.Y."/>
            <person name="Boore J.L."/>
            <person name="Grigoriev I.V."/>
            <person name="Lindberg D.R."/>
            <person name="Seaver E.C."/>
            <person name="Weisblat D.A."/>
            <person name="Putnam N.H."/>
            <person name="Rokhsar D.S."/>
        </authorList>
    </citation>
    <scope>NUCLEOTIDE SEQUENCE</scope>
</reference>
<feature type="region of interest" description="Disordered" evidence="1">
    <location>
        <begin position="441"/>
        <end position="480"/>
    </location>
</feature>
<protein>
    <recommendedName>
        <fullName evidence="5">Armadillo repeat-containing domain-containing protein</fullName>
    </recommendedName>
</protein>
<evidence type="ECO:0008006" key="5">
    <source>
        <dbReference type="Google" id="ProtNLM"/>
    </source>
</evidence>
<sequence>MISSYSYKFISLFLGGLVGIGVAVAIYIRSCSEKKDEVSGDRAEKHENALKEHEYSDEDRSDDKNIEHLNNLTSNNNINSSCNINDNIDWIKNNDRQDENLFNILPPEELISCDSFDNLGLFDTDHLTNKFETLNKLDDNESIVKAGSCSKENSNRKTKIPQISFKDVFSVKESAPSIGASLVHTSPNFVETIKCKSSRPPLQNTSKQRGTSKIAKYSSKTKSKPSEGKTKFTSFDNILNEDKDEQSYPITETKLSRFDVNYKPNLENSADKNKSKLLFKQTKPIHKASPSTQTSSTNKSPIYSANEIMYYQSNLQKNDAKKKITTKENLPTYQKLFPRPQNVKTEHSKPIFSTNKTVPNTFTKVDQATISTTICNQTRAVKEGRDCIPTLVTNYKICDDYKKSEFENNNHNTTYKDNNTKIHHYEENDYKSKNYDIRNFNRSYHDKNKPTKKVDECLNADNKNNDVNDNDDQGEEDDDVISSVDSLITDQDGTNLLVRDEDEDDFRDQTNTSNLNLNDVYEDSNKNNSNNIENVDRNHNNYTNASFDDDFSELFRKEPNEDFNFFDSIDESFKGFNANKESDISVNNDGGDEIDNKKETGRECVSDCDRVNNNNIYYPYYDYKEPSLYFPSFNNDIKLKSFTDNDKDMGTATEFVEDDSSKISLKNKNRFSNDDWVVNNNYTSNAFDDNENSMIKMKEAEEELMLNIAIQNNDVDALYNVIKMRNIENTFLLSSALLALTELAQSPSFHSSFVTHVSYTLLLLDIYKDDDHLKIHTMNILLELSKYQSMVPYLLDAKIINAPKYFLKLFSMNVAEDVLLTWLAFVANLIDYIKNDVIPRTFHASPQDNSPLQNSKLLSTLQSSSSSSSSGVSSTSSSSSSAFKSKKNNKEIDLEDDPSLYNLLYDNHRRPIVKRKVYALTHHFNTHITHMARHIYCRMN</sequence>
<dbReference type="HOGENOM" id="CLU_312235_0_0_1"/>
<dbReference type="PANTHER" id="PTHR15712:SF23">
    <property type="entry name" value="ARMADILLO REPEAT CONTAINING 10"/>
    <property type="match status" value="1"/>
</dbReference>
<evidence type="ECO:0000313" key="4">
    <source>
        <dbReference type="Proteomes" id="UP000015101"/>
    </source>
</evidence>
<dbReference type="AlphaFoldDB" id="T1ERM0"/>
<feature type="compositionally biased region" description="Polar residues" evidence="1">
    <location>
        <begin position="200"/>
        <end position="211"/>
    </location>
</feature>
<dbReference type="KEGG" id="hro:HELRODRAFT_161551"/>
<dbReference type="CTD" id="20199220"/>
<accession>T1ERM0</accession>
<feature type="compositionally biased region" description="Acidic residues" evidence="1">
    <location>
        <begin position="468"/>
        <end position="480"/>
    </location>
</feature>
<dbReference type="InParanoid" id="T1ERM0"/>
<evidence type="ECO:0000256" key="1">
    <source>
        <dbReference type="SAM" id="MobiDB-lite"/>
    </source>
</evidence>
<dbReference type="EMBL" id="KB096742">
    <property type="protein sequence ID" value="ESO02298.1"/>
    <property type="molecule type" value="Genomic_DNA"/>
</dbReference>
<dbReference type="PANTHER" id="PTHR15712">
    <property type="entry name" value="ARMADILLO REPEAT CONTAINING PROTEIN"/>
    <property type="match status" value="1"/>
</dbReference>
<feature type="compositionally biased region" description="Low complexity" evidence="1">
    <location>
        <begin position="863"/>
        <end position="883"/>
    </location>
</feature>
<dbReference type="InterPro" id="IPR051303">
    <property type="entry name" value="Armcx_regulator"/>
</dbReference>
<feature type="region of interest" description="Disordered" evidence="1">
    <location>
        <begin position="38"/>
        <end position="64"/>
    </location>
</feature>
<evidence type="ECO:0000313" key="2">
    <source>
        <dbReference type="EMBL" id="ESO02298.1"/>
    </source>
</evidence>
<feature type="region of interest" description="Disordered" evidence="1">
    <location>
        <begin position="492"/>
        <end position="544"/>
    </location>
</feature>
<dbReference type="Proteomes" id="UP000015101">
    <property type="component" value="Unassembled WGS sequence"/>
</dbReference>
<organism evidence="3 4">
    <name type="scientific">Helobdella robusta</name>
    <name type="common">Californian leech</name>
    <dbReference type="NCBI Taxonomy" id="6412"/>
    <lineage>
        <taxon>Eukaryota</taxon>
        <taxon>Metazoa</taxon>
        <taxon>Spiralia</taxon>
        <taxon>Lophotrochozoa</taxon>
        <taxon>Annelida</taxon>
        <taxon>Clitellata</taxon>
        <taxon>Hirudinea</taxon>
        <taxon>Rhynchobdellida</taxon>
        <taxon>Glossiphoniidae</taxon>
        <taxon>Helobdella</taxon>
    </lineage>
</organism>
<gene>
    <name evidence="3" type="primary">20199220</name>
    <name evidence="2" type="ORF">HELRODRAFT_161551</name>
</gene>
<dbReference type="EMBL" id="AMQM01000836">
    <property type="status" value="NOT_ANNOTATED_CDS"/>
    <property type="molecule type" value="Genomic_DNA"/>
</dbReference>
<feature type="region of interest" description="Disordered" evidence="1">
    <location>
        <begin position="863"/>
        <end position="888"/>
    </location>
</feature>
<keyword evidence="4" id="KW-1185">Reference proteome</keyword>
<dbReference type="GO" id="GO:0005739">
    <property type="term" value="C:mitochondrion"/>
    <property type="evidence" value="ECO:0000318"/>
    <property type="project" value="GO_Central"/>
</dbReference>
<feature type="compositionally biased region" description="Basic and acidic residues" evidence="1">
    <location>
        <begin position="443"/>
        <end position="456"/>
    </location>
</feature>